<dbReference type="Proteomes" id="UP000319499">
    <property type="component" value="Unassembled WGS sequence"/>
</dbReference>
<dbReference type="AlphaFoldDB" id="A0A563DFN9"/>
<organism evidence="2 3">
    <name type="scientific">Apibacter muscae</name>
    <dbReference type="NCBI Taxonomy" id="2509004"/>
    <lineage>
        <taxon>Bacteria</taxon>
        <taxon>Pseudomonadati</taxon>
        <taxon>Bacteroidota</taxon>
        <taxon>Flavobacteriia</taxon>
        <taxon>Flavobacteriales</taxon>
        <taxon>Weeksellaceae</taxon>
        <taxon>Apibacter</taxon>
    </lineage>
</organism>
<reference evidence="2 3" key="1">
    <citation type="submission" date="2019-02" db="EMBL/GenBank/DDBJ databases">
        <title>Apibacter muscae sp. nov.: a novel member of the house fly microbiota.</title>
        <authorList>
            <person name="Park R."/>
        </authorList>
    </citation>
    <scope>NUCLEOTIDE SEQUENCE [LARGE SCALE GENOMIC DNA]</scope>
    <source>
        <strain evidence="2 3">AL1</strain>
    </source>
</reference>
<sequence>MKKKHKVNNPVNPSRMNTLTSAIIVIFILILALQIWLMYGALNNALDGNHGFAWATFIASLFLFISSLFLLKYLPASIKNKENKKSENQYE</sequence>
<accession>A0A563DFN9</accession>
<keyword evidence="1" id="KW-1133">Transmembrane helix</keyword>
<proteinExistence type="predicted"/>
<evidence type="ECO:0000313" key="3">
    <source>
        <dbReference type="Proteomes" id="UP000319499"/>
    </source>
</evidence>
<evidence type="ECO:0000256" key="1">
    <source>
        <dbReference type="SAM" id="Phobius"/>
    </source>
</evidence>
<dbReference type="RefSeq" id="WP_146261828.1">
    <property type="nucleotide sequence ID" value="NZ_SELG01000031.1"/>
</dbReference>
<comment type="caution">
    <text evidence="2">The sequence shown here is derived from an EMBL/GenBank/DDBJ whole genome shotgun (WGS) entry which is preliminary data.</text>
</comment>
<dbReference type="Pfam" id="PF20540">
    <property type="entry name" value="DUF6755"/>
    <property type="match status" value="1"/>
</dbReference>
<protein>
    <submittedName>
        <fullName evidence="2">Uncharacterized protein</fullName>
    </submittedName>
</protein>
<keyword evidence="3" id="KW-1185">Reference proteome</keyword>
<keyword evidence="1" id="KW-0472">Membrane</keyword>
<keyword evidence="1" id="KW-0812">Transmembrane</keyword>
<feature type="transmembrane region" description="Helical" evidence="1">
    <location>
        <begin position="21"/>
        <end position="39"/>
    </location>
</feature>
<name>A0A563DFN9_9FLAO</name>
<dbReference type="EMBL" id="SELH01000016">
    <property type="protein sequence ID" value="TWP29056.1"/>
    <property type="molecule type" value="Genomic_DNA"/>
</dbReference>
<feature type="transmembrane region" description="Helical" evidence="1">
    <location>
        <begin position="51"/>
        <end position="71"/>
    </location>
</feature>
<gene>
    <name evidence="2" type="ORF">ETU09_04235</name>
</gene>
<evidence type="ECO:0000313" key="2">
    <source>
        <dbReference type="EMBL" id="TWP29056.1"/>
    </source>
</evidence>
<dbReference type="InterPro" id="IPR046643">
    <property type="entry name" value="DUF6755"/>
</dbReference>